<reference evidence="1 2" key="1">
    <citation type="journal article" date="2018" name="Nat. Ecol. Evol.">
        <title>Shark genomes provide insights into elasmobranch evolution and the origin of vertebrates.</title>
        <authorList>
            <person name="Hara Y"/>
            <person name="Yamaguchi K"/>
            <person name="Onimaru K"/>
            <person name="Kadota M"/>
            <person name="Koyanagi M"/>
            <person name="Keeley SD"/>
            <person name="Tatsumi K"/>
            <person name="Tanaka K"/>
            <person name="Motone F"/>
            <person name="Kageyama Y"/>
            <person name="Nozu R"/>
            <person name="Adachi N"/>
            <person name="Nishimura O"/>
            <person name="Nakagawa R"/>
            <person name="Tanegashima C"/>
            <person name="Kiyatake I"/>
            <person name="Matsumoto R"/>
            <person name="Murakumo K"/>
            <person name="Nishida K"/>
            <person name="Terakita A"/>
            <person name="Kuratani S"/>
            <person name="Sato K"/>
            <person name="Hyodo S Kuraku.S."/>
        </authorList>
    </citation>
    <scope>NUCLEOTIDE SEQUENCE [LARGE SCALE GENOMIC DNA]</scope>
</reference>
<dbReference type="Proteomes" id="UP000288216">
    <property type="component" value="Unassembled WGS sequence"/>
</dbReference>
<gene>
    <name evidence="1" type="ORF">scyTo_0007627</name>
</gene>
<dbReference type="AlphaFoldDB" id="A0A401NVW7"/>
<sequence>MGAAAGVVNQAGKKQLLRSGYFTTPGLHHTTIFNARSTALKISMHHDRWDSGSQFPGCDYRSQFYNRKAEARFLTRGGKI</sequence>
<keyword evidence="2" id="KW-1185">Reference proteome</keyword>
<evidence type="ECO:0000313" key="2">
    <source>
        <dbReference type="Proteomes" id="UP000288216"/>
    </source>
</evidence>
<dbReference type="EMBL" id="BFAA01002806">
    <property type="protein sequence ID" value="GCB65028.1"/>
    <property type="molecule type" value="Genomic_DNA"/>
</dbReference>
<comment type="caution">
    <text evidence="1">The sequence shown here is derived from an EMBL/GenBank/DDBJ whole genome shotgun (WGS) entry which is preliminary data.</text>
</comment>
<evidence type="ECO:0000313" key="1">
    <source>
        <dbReference type="EMBL" id="GCB65028.1"/>
    </source>
</evidence>
<name>A0A401NVW7_SCYTO</name>
<organism evidence="1 2">
    <name type="scientific">Scyliorhinus torazame</name>
    <name type="common">Cloudy catshark</name>
    <name type="synonym">Catulus torazame</name>
    <dbReference type="NCBI Taxonomy" id="75743"/>
    <lineage>
        <taxon>Eukaryota</taxon>
        <taxon>Metazoa</taxon>
        <taxon>Chordata</taxon>
        <taxon>Craniata</taxon>
        <taxon>Vertebrata</taxon>
        <taxon>Chondrichthyes</taxon>
        <taxon>Elasmobranchii</taxon>
        <taxon>Galeomorphii</taxon>
        <taxon>Galeoidea</taxon>
        <taxon>Carcharhiniformes</taxon>
        <taxon>Scyliorhinidae</taxon>
        <taxon>Scyliorhinus</taxon>
    </lineage>
</organism>
<accession>A0A401NVW7</accession>
<protein>
    <submittedName>
        <fullName evidence="1">Uncharacterized protein</fullName>
    </submittedName>
</protein>
<proteinExistence type="predicted"/>